<gene>
    <name evidence="2" type="ORF">LVJ82_15950</name>
</gene>
<name>A0ABY4DZK1_9NEIS</name>
<accession>A0ABY4DZK1</accession>
<evidence type="ECO:0000259" key="1">
    <source>
        <dbReference type="Pfam" id="PF09361"/>
    </source>
</evidence>
<keyword evidence="3" id="KW-1185">Reference proteome</keyword>
<evidence type="ECO:0000313" key="2">
    <source>
        <dbReference type="EMBL" id="UOO88921.1"/>
    </source>
</evidence>
<evidence type="ECO:0000313" key="3">
    <source>
        <dbReference type="Proteomes" id="UP000832011"/>
    </source>
</evidence>
<sequence>MSNLNETFSKTSLDALAKLNEATTLALKSTEELFRLNLDYTKKAFEQNAQIAESFFKNPTNPQESGKDVSQWANKQSEQLTQHLQALYKWSEDVQQNTQKLAESQLATAQEGIKTQLDALKAAAPEQAQPLFDRVQAAFQTTQQTVASLQSTAKEVQRNVAETVKQTQKAATEAAKNAGIKN</sequence>
<dbReference type="RefSeq" id="WP_058357398.1">
    <property type="nucleotide sequence ID" value="NZ_CABKVG010000010.1"/>
</dbReference>
<dbReference type="InterPro" id="IPR018968">
    <property type="entry name" value="Phasin"/>
</dbReference>
<reference evidence="2 3" key="1">
    <citation type="journal article" date="2022" name="Res Sq">
        <title>Evolution of multicellular longitudinally dividing oral cavity symbionts (Neisseriaceae).</title>
        <authorList>
            <person name="Nyongesa S."/>
            <person name="Weber P."/>
            <person name="Bernet E."/>
            <person name="Pullido F."/>
            <person name="Nieckarz M."/>
            <person name="Delaby M."/>
            <person name="Nieves C."/>
            <person name="Viehboeck T."/>
            <person name="Krause N."/>
            <person name="Rivera-Millot A."/>
            <person name="Nakamura A."/>
            <person name="Vischer N."/>
            <person name="VanNieuwenhze M."/>
            <person name="Brun Y."/>
            <person name="Cava F."/>
            <person name="Bulgheresi S."/>
            <person name="Veyrier F."/>
        </authorList>
    </citation>
    <scope>NUCLEOTIDE SEQUENCE [LARGE SCALE GENOMIC DNA]</scope>
    <source>
        <strain evidence="2 3">SN4</strain>
    </source>
</reference>
<dbReference type="Gene3D" id="1.20.120.20">
    <property type="entry name" value="Apolipoprotein"/>
    <property type="match status" value="1"/>
</dbReference>
<protein>
    <submittedName>
        <fullName evidence="2">Phasin family protein</fullName>
    </submittedName>
</protein>
<dbReference type="EMBL" id="CP091511">
    <property type="protein sequence ID" value="UOO88921.1"/>
    <property type="molecule type" value="Genomic_DNA"/>
</dbReference>
<dbReference type="Proteomes" id="UP000832011">
    <property type="component" value="Chromosome"/>
</dbReference>
<feature type="domain" description="Phasin" evidence="1">
    <location>
        <begin position="6"/>
        <end position="105"/>
    </location>
</feature>
<organism evidence="2 3">
    <name type="scientific">Vitreoscilla massiliensis</name>
    <dbReference type="NCBI Taxonomy" id="1689272"/>
    <lineage>
        <taxon>Bacteria</taxon>
        <taxon>Pseudomonadati</taxon>
        <taxon>Pseudomonadota</taxon>
        <taxon>Betaproteobacteria</taxon>
        <taxon>Neisseriales</taxon>
        <taxon>Neisseriaceae</taxon>
        <taxon>Vitreoscilla</taxon>
    </lineage>
</organism>
<dbReference type="Pfam" id="PF09361">
    <property type="entry name" value="Phasin_2"/>
    <property type="match status" value="1"/>
</dbReference>
<proteinExistence type="predicted"/>